<feature type="domain" description="ABC transporter" evidence="7">
    <location>
        <begin position="20"/>
        <end position="252"/>
    </location>
</feature>
<dbReference type="Pfam" id="PF08402">
    <property type="entry name" value="TOBE_2"/>
    <property type="match status" value="1"/>
</dbReference>
<proteinExistence type="predicted"/>
<dbReference type="InterPro" id="IPR050093">
    <property type="entry name" value="ABC_SmlMolc_Importer"/>
</dbReference>
<evidence type="ECO:0000256" key="6">
    <source>
        <dbReference type="SAM" id="MobiDB-lite"/>
    </source>
</evidence>
<keyword evidence="2" id="KW-1003">Cell membrane</keyword>
<dbReference type="PROSITE" id="PS50893">
    <property type="entry name" value="ABC_TRANSPORTER_2"/>
    <property type="match status" value="1"/>
</dbReference>
<dbReference type="GO" id="GO:0016887">
    <property type="term" value="F:ATP hydrolysis activity"/>
    <property type="evidence" value="ECO:0007669"/>
    <property type="project" value="InterPro"/>
</dbReference>
<dbReference type="AlphaFoldDB" id="A0A511BL43"/>
<dbReference type="OrthoDB" id="7280760at2"/>
<dbReference type="PANTHER" id="PTHR42781">
    <property type="entry name" value="SPERMIDINE/PUTRESCINE IMPORT ATP-BINDING PROTEIN POTA"/>
    <property type="match status" value="1"/>
</dbReference>
<dbReference type="Proteomes" id="UP000321405">
    <property type="component" value="Unassembled WGS sequence"/>
</dbReference>
<sequence>MSASPRHPSTRDAPSPRLSSRPGPRLRIESCKLGTRLDAFCLDIHKNEAVSLLSDDPALPSMLCDVIAGFRSASYGSLAVEGIMLDGLPPESRPVVLVSPRDPLFPHLDVAGNIAFPLRVRGKGQQEIEASTTRILALVGLERVARTRISALDAGQRIRLALGRALAGTPSILLLDRIFAGLDLRTVRRLRQMIVTLQRALGLTLIHVAQDRDDALWLGGRIAIFDSGTLVQCADAGTLLDRPEDERIASLFGEANTLAGRVLSIDDDIARIHLACGGVVEAIADERLEADALCVLCIRPDRIAPLIGSTMAMEEDTPPLMATIQTVLHAGDQIRLRLRLADGSEIEIRRPLLQAMRGVTPGATVQLAWQASQAVAFPMKDDL</sequence>
<dbReference type="Gene3D" id="3.40.50.300">
    <property type="entry name" value="P-loop containing nucleotide triphosphate hydrolases"/>
    <property type="match status" value="1"/>
</dbReference>
<comment type="caution">
    <text evidence="8">The sequence shown here is derived from an EMBL/GenBank/DDBJ whole genome shotgun (WGS) entry which is preliminary data.</text>
</comment>
<organism evidence="8 9">
    <name type="scientific">Swaminathania salitolerans</name>
    <dbReference type="NCBI Taxonomy" id="182838"/>
    <lineage>
        <taxon>Bacteria</taxon>
        <taxon>Pseudomonadati</taxon>
        <taxon>Pseudomonadota</taxon>
        <taxon>Alphaproteobacteria</taxon>
        <taxon>Acetobacterales</taxon>
        <taxon>Acetobacteraceae</taxon>
        <taxon>Swaminathania</taxon>
    </lineage>
</organism>
<dbReference type="SUPFAM" id="SSF50331">
    <property type="entry name" value="MOP-like"/>
    <property type="match status" value="1"/>
</dbReference>
<name>A0A511BL43_9PROT</name>
<dbReference type="PANTHER" id="PTHR42781:SF1">
    <property type="entry name" value="THIAMINE IMPORT ATP-BINDING PROTEIN THIQ"/>
    <property type="match status" value="1"/>
</dbReference>
<dbReference type="EMBL" id="BJVC01000001">
    <property type="protein sequence ID" value="GEL01071.1"/>
    <property type="molecule type" value="Genomic_DNA"/>
</dbReference>
<feature type="compositionally biased region" description="Low complexity" evidence="6">
    <location>
        <begin position="15"/>
        <end position="25"/>
    </location>
</feature>
<accession>A0A511BL43</accession>
<reference evidence="8 9" key="1">
    <citation type="submission" date="2019-07" db="EMBL/GenBank/DDBJ databases">
        <title>Whole genome shotgun sequence of Swaminathania salitolerans NBRC 104436.</title>
        <authorList>
            <person name="Hosoyama A."/>
            <person name="Uohara A."/>
            <person name="Ohji S."/>
            <person name="Ichikawa N."/>
        </authorList>
    </citation>
    <scope>NUCLEOTIDE SEQUENCE [LARGE SCALE GENOMIC DNA]</scope>
    <source>
        <strain evidence="8 9">NBRC 104436</strain>
    </source>
</reference>
<dbReference type="InterPro" id="IPR003439">
    <property type="entry name" value="ABC_transporter-like_ATP-bd"/>
</dbReference>
<evidence type="ECO:0000256" key="4">
    <source>
        <dbReference type="ARBA" id="ARBA00022967"/>
    </source>
</evidence>
<dbReference type="InterPro" id="IPR013611">
    <property type="entry name" value="Transp-assoc_OB_typ2"/>
</dbReference>
<evidence type="ECO:0000256" key="2">
    <source>
        <dbReference type="ARBA" id="ARBA00022475"/>
    </source>
</evidence>
<dbReference type="InterPro" id="IPR027417">
    <property type="entry name" value="P-loop_NTPase"/>
</dbReference>
<feature type="region of interest" description="Disordered" evidence="6">
    <location>
        <begin position="1"/>
        <end position="25"/>
    </location>
</feature>
<protein>
    <submittedName>
        <fullName evidence="8">Spermidine/putrescine import ATP-binding protein PotA 1</fullName>
    </submittedName>
</protein>
<gene>
    <name evidence="8" type="primary">potA1</name>
    <name evidence="8" type="ORF">SSA02_02340</name>
</gene>
<keyword evidence="1" id="KW-0813">Transport</keyword>
<evidence type="ECO:0000256" key="1">
    <source>
        <dbReference type="ARBA" id="ARBA00022448"/>
    </source>
</evidence>
<evidence type="ECO:0000256" key="3">
    <source>
        <dbReference type="ARBA" id="ARBA00022519"/>
    </source>
</evidence>
<dbReference type="InterPro" id="IPR008995">
    <property type="entry name" value="Mo/tungstate-bd_C_term_dom"/>
</dbReference>
<evidence type="ECO:0000313" key="9">
    <source>
        <dbReference type="Proteomes" id="UP000321405"/>
    </source>
</evidence>
<dbReference type="SUPFAM" id="SSF52540">
    <property type="entry name" value="P-loop containing nucleoside triphosphate hydrolases"/>
    <property type="match status" value="1"/>
</dbReference>
<keyword evidence="8" id="KW-0067">ATP-binding</keyword>
<dbReference type="RefSeq" id="WP_147092092.1">
    <property type="nucleotide sequence ID" value="NZ_BJVC01000001.1"/>
</dbReference>
<dbReference type="GO" id="GO:0005524">
    <property type="term" value="F:ATP binding"/>
    <property type="evidence" value="ECO:0007669"/>
    <property type="project" value="UniProtKB-KW"/>
</dbReference>
<keyword evidence="5" id="KW-0472">Membrane</keyword>
<keyword evidence="9" id="KW-1185">Reference proteome</keyword>
<keyword evidence="4" id="KW-1278">Translocase</keyword>
<dbReference type="GO" id="GO:0022857">
    <property type="term" value="F:transmembrane transporter activity"/>
    <property type="evidence" value="ECO:0007669"/>
    <property type="project" value="InterPro"/>
</dbReference>
<keyword evidence="8" id="KW-0547">Nucleotide-binding</keyword>
<evidence type="ECO:0000313" key="8">
    <source>
        <dbReference type="EMBL" id="GEL01071.1"/>
    </source>
</evidence>
<evidence type="ECO:0000256" key="5">
    <source>
        <dbReference type="ARBA" id="ARBA00023136"/>
    </source>
</evidence>
<dbReference type="Pfam" id="PF00005">
    <property type="entry name" value="ABC_tran"/>
    <property type="match status" value="1"/>
</dbReference>
<evidence type="ECO:0000259" key="7">
    <source>
        <dbReference type="PROSITE" id="PS50893"/>
    </source>
</evidence>
<dbReference type="GO" id="GO:0043190">
    <property type="term" value="C:ATP-binding cassette (ABC) transporter complex"/>
    <property type="evidence" value="ECO:0007669"/>
    <property type="project" value="InterPro"/>
</dbReference>
<keyword evidence="3" id="KW-0997">Cell inner membrane</keyword>